<comment type="caution">
    <text evidence="1">The sequence shown here is derived from an EMBL/GenBank/DDBJ whole genome shotgun (WGS) entry which is preliminary data.</text>
</comment>
<name>A0A5J4VFC9_9EUKA</name>
<proteinExistence type="predicted"/>
<dbReference type="Proteomes" id="UP000324800">
    <property type="component" value="Unassembled WGS sequence"/>
</dbReference>
<organism evidence="1 2">
    <name type="scientific">Streblomastix strix</name>
    <dbReference type="NCBI Taxonomy" id="222440"/>
    <lineage>
        <taxon>Eukaryota</taxon>
        <taxon>Metamonada</taxon>
        <taxon>Preaxostyla</taxon>
        <taxon>Oxymonadida</taxon>
        <taxon>Streblomastigidae</taxon>
        <taxon>Streblomastix</taxon>
    </lineage>
</organism>
<dbReference type="AlphaFoldDB" id="A0A5J4VFC9"/>
<sequence>MKLDVEQLIVQETGIDIPALIIQFPESNCPGQQQKTKQADLISPSNPILKNQVKFMLKISSSDILKITANAIYIILAALYAVEILVPTAPLSPDLSNDYTIFDKHFMPKGYNRLEKKDQIMINQETPGFSYVLSRLELRELFASSDAVIEFWYLDTNKSMKQKPQELLFGIASFRLSPIFDTEPIRMHPVVTRCLQRVCTIGAFNEAKSELKRLCTATLTATLDDYGPLYSMEPSSEATKLAKHVRSKTRRSLTSIDTRQE</sequence>
<evidence type="ECO:0000313" key="2">
    <source>
        <dbReference type="Proteomes" id="UP000324800"/>
    </source>
</evidence>
<dbReference type="EMBL" id="SNRW01007526">
    <property type="protein sequence ID" value="KAA6381099.1"/>
    <property type="molecule type" value="Genomic_DNA"/>
</dbReference>
<protein>
    <submittedName>
        <fullName evidence="1">Uncharacterized protein</fullName>
    </submittedName>
</protein>
<reference evidence="1 2" key="1">
    <citation type="submission" date="2019-03" db="EMBL/GenBank/DDBJ databases">
        <title>Single cell metagenomics reveals metabolic interactions within the superorganism composed of flagellate Streblomastix strix and complex community of Bacteroidetes bacteria on its surface.</title>
        <authorList>
            <person name="Treitli S.C."/>
            <person name="Kolisko M."/>
            <person name="Husnik F."/>
            <person name="Keeling P."/>
            <person name="Hampl V."/>
        </authorList>
    </citation>
    <scope>NUCLEOTIDE SEQUENCE [LARGE SCALE GENOMIC DNA]</scope>
    <source>
        <strain evidence="1">ST1C</strain>
    </source>
</reference>
<accession>A0A5J4VFC9</accession>
<evidence type="ECO:0000313" key="1">
    <source>
        <dbReference type="EMBL" id="KAA6381099.1"/>
    </source>
</evidence>
<gene>
    <name evidence="1" type="ORF">EZS28_023375</name>
</gene>